<dbReference type="GO" id="GO:0000272">
    <property type="term" value="P:polysaccharide catabolic process"/>
    <property type="evidence" value="ECO:0007669"/>
    <property type="project" value="InterPro"/>
</dbReference>
<dbReference type="OrthoDB" id="257141at2"/>
<protein>
    <recommendedName>
        <fullName evidence="5">PEP-CTERM protein-sorting domain-containing protein</fullName>
    </recommendedName>
</protein>
<keyword evidence="4" id="KW-1185">Reference proteome</keyword>
<proteinExistence type="predicted"/>
<dbReference type="Gene3D" id="1.10.1330.10">
    <property type="entry name" value="Dockerin domain"/>
    <property type="match status" value="1"/>
</dbReference>
<gene>
    <name evidence="3" type="ORF">Mal64_20360</name>
</gene>
<reference evidence="3 4" key="1">
    <citation type="submission" date="2019-02" db="EMBL/GenBank/DDBJ databases">
        <title>Deep-cultivation of Planctomycetes and their phenomic and genomic characterization uncovers novel biology.</title>
        <authorList>
            <person name="Wiegand S."/>
            <person name="Jogler M."/>
            <person name="Boedeker C."/>
            <person name="Pinto D."/>
            <person name="Vollmers J."/>
            <person name="Rivas-Marin E."/>
            <person name="Kohn T."/>
            <person name="Peeters S.H."/>
            <person name="Heuer A."/>
            <person name="Rast P."/>
            <person name="Oberbeckmann S."/>
            <person name="Bunk B."/>
            <person name="Jeske O."/>
            <person name="Meyerdierks A."/>
            <person name="Storesund J.E."/>
            <person name="Kallscheuer N."/>
            <person name="Luecker S."/>
            <person name="Lage O.M."/>
            <person name="Pohl T."/>
            <person name="Merkel B.J."/>
            <person name="Hornburger P."/>
            <person name="Mueller R.-W."/>
            <person name="Bruemmer F."/>
            <person name="Labrenz M."/>
            <person name="Spormann A.M."/>
            <person name="Op Den Camp H."/>
            <person name="Overmann J."/>
            <person name="Amann R."/>
            <person name="Jetten M.S.M."/>
            <person name="Mascher T."/>
            <person name="Medema M.H."/>
            <person name="Devos D.P."/>
            <person name="Kaster A.-K."/>
            <person name="Ovreas L."/>
            <person name="Rohde M."/>
            <person name="Galperin M.Y."/>
            <person name="Jogler C."/>
        </authorList>
    </citation>
    <scope>NUCLEOTIDE SEQUENCE [LARGE SCALE GENOMIC DNA]</scope>
    <source>
        <strain evidence="3 4">Mal64</strain>
    </source>
</reference>
<dbReference type="InterPro" id="IPR036439">
    <property type="entry name" value="Dockerin_dom_sf"/>
</dbReference>
<feature type="chain" id="PRO_5022919420" description="PEP-CTERM protein-sorting domain-containing protein" evidence="2">
    <location>
        <begin position="38"/>
        <end position="463"/>
    </location>
</feature>
<comment type="caution">
    <text evidence="3">The sequence shown here is derived from an EMBL/GenBank/DDBJ whole genome shotgun (WGS) entry which is preliminary data.</text>
</comment>
<name>A0A5C5ZQI9_9BACT</name>
<feature type="compositionally biased region" description="Low complexity" evidence="1">
    <location>
        <begin position="206"/>
        <end position="219"/>
    </location>
</feature>
<evidence type="ECO:0000313" key="3">
    <source>
        <dbReference type="EMBL" id="TWT88553.1"/>
    </source>
</evidence>
<evidence type="ECO:0000256" key="2">
    <source>
        <dbReference type="SAM" id="SignalP"/>
    </source>
</evidence>
<dbReference type="PROSITE" id="PS00018">
    <property type="entry name" value="EF_HAND_1"/>
    <property type="match status" value="1"/>
</dbReference>
<feature type="signal peptide" evidence="2">
    <location>
        <begin position="1"/>
        <end position="37"/>
    </location>
</feature>
<evidence type="ECO:0008006" key="5">
    <source>
        <dbReference type="Google" id="ProtNLM"/>
    </source>
</evidence>
<organism evidence="3 4">
    <name type="scientific">Pseudobythopirellula maris</name>
    <dbReference type="NCBI Taxonomy" id="2527991"/>
    <lineage>
        <taxon>Bacteria</taxon>
        <taxon>Pseudomonadati</taxon>
        <taxon>Planctomycetota</taxon>
        <taxon>Planctomycetia</taxon>
        <taxon>Pirellulales</taxon>
        <taxon>Lacipirellulaceae</taxon>
        <taxon>Pseudobythopirellula</taxon>
    </lineage>
</organism>
<dbReference type="AlphaFoldDB" id="A0A5C5ZQI9"/>
<feature type="region of interest" description="Disordered" evidence="1">
    <location>
        <begin position="206"/>
        <end position="260"/>
    </location>
</feature>
<evidence type="ECO:0000256" key="1">
    <source>
        <dbReference type="SAM" id="MobiDB-lite"/>
    </source>
</evidence>
<accession>A0A5C5ZQI9</accession>
<keyword evidence="2" id="KW-0732">Signal</keyword>
<dbReference type="SUPFAM" id="SSF63446">
    <property type="entry name" value="Type I dockerin domain"/>
    <property type="match status" value="1"/>
</dbReference>
<dbReference type="InterPro" id="IPR018247">
    <property type="entry name" value="EF_Hand_1_Ca_BS"/>
</dbReference>
<dbReference type="EMBL" id="SJPQ01000002">
    <property type="protein sequence ID" value="TWT88553.1"/>
    <property type="molecule type" value="Genomic_DNA"/>
</dbReference>
<sequence precursor="true">MPRSRARHVPPLASLLGIALQLAVLLAASFTSAPAVAQLPKLNGQYYPSIYGAPLSVQNTATQYGDATNGDARYAVGGSEIDYVAANVDSGRLNVLVAGNLESNFNKLNIFIDSEPGGMNVVDGANAPAGVDPYCCPGAGTSAGALQGLDGLKFDDGFEADHFLTFSNGEHTFGADPITAWTLTSYYADLTAGPAGKKSEIGFQYQSSGGSPLPGQPSYAPIDQLNNGCLGPDDNACDPPEHEFAEPVDTVNDPTNAKGHRDLLNDVGLLMGIDNSNTQGVEGGAGATMSDPGTARTGLSFSIPLSTINRTLTGVPSPLRLVAFIGNGSHSHVSNQFAGDGVLQGNLGSPAGVDLSAIAGDQFVTVPAAPRIAGDYNGNGTVDAADFTVWRDAVASHTLGGFARMDLTADGNGDFVVDDLDRQFWADRFGDQAPPALTGGVPEPATAWALLAGLIAAAVRRSR</sequence>
<dbReference type="InterPro" id="IPR013424">
    <property type="entry name" value="Ice-binding_C"/>
</dbReference>
<evidence type="ECO:0000313" key="4">
    <source>
        <dbReference type="Proteomes" id="UP000315440"/>
    </source>
</evidence>
<dbReference type="NCBIfam" id="TIGR02595">
    <property type="entry name" value="PEP_CTERM"/>
    <property type="match status" value="1"/>
</dbReference>
<dbReference type="Proteomes" id="UP000315440">
    <property type="component" value="Unassembled WGS sequence"/>
</dbReference>